<organism evidence="1 2">
    <name type="scientific">Streptomyces decoyicus</name>
    <dbReference type="NCBI Taxonomy" id="249567"/>
    <lineage>
        <taxon>Bacteria</taxon>
        <taxon>Bacillati</taxon>
        <taxon>Actinomycetota</taxon>
        <taxon>Actinomycetes</taxon>
        <taxon>Kitasatosporales</taxon>
        <taxon>Streptomycetaceae</taxon>
        <taxon>Streptomyces</taxon>
    </lineage>
</organism>
<protein>
    <submittedName>
        <fullName evidence="1">Uncharacterized protein</fullName>
    </submittedName>
</protein>
<keyword evidence="2" id="KW-1185">Reference proteome</keyword>
<name>A0ABZ1F968_9ACTN</name>
<evidence type="ECO:0000313" key="1">
    <source>
        <dbReference type="EMBL" id="WSB66602.1"/>
    </source>
</evidence>
<sequence>MRTRTSAWLIEVRPAELTFGEGRESFAAAAELARVCGWEFAVVGEWLPHTMMTLD</sequence>
<dbReference type="Proteomes" id="UP001344251">
    <property type="component" value="Chromosome"/>
</dbReference>
<dbReference type="RefSeq" id="WP_326615720.1">
    <property type="nucleotide sequence ID" value="NZ_CP109106.1"/>
</dbReference>
<reference evidence="1 2" key="1">
    <citation type="submission" date="2022-10" db="EMBL/GenBank/DDBJ databases">
        <title>The complete genomes of actinobacterial strains from the NBC collection.</title>
        <authorList>
            <person name="Joergensen T.S."/>
            <person name="Alvarez Arevalo M."/>
            <person name="Sterndorff E.B."/>
            <person name="Faurdal D."/>
            <person name="Vuksanovic O."/>
            <person name="Mourched A.-S."/>
            <person name="Charusanti P."/>
            <person name="Shaw S."/>
            <person name="Blin K."/>
            <person name="Weber T."/>
        </authorList>
    </citation>
    <scope>NUCLEOTIDE SEQUENCE [LARGE SCALE GENOMIC DNA]</scope>
    <source>
        <strain evidence="1 2">NBC 01774</strain>
    </source>
</reference>
<accession>A0ABZ1F968</accession>
<evidence type="ECO:0000313" key="2">
    <source>
        <dbReference type="Proteomes" id="UP001344251"/>
    </source>
</evidence>
<proteinExistence type="predicted"/>
<dbReference type="EMBL" id="CP109106">
    <property type="protein sequence ID" value="WSB66602.1"/>
    <property type="molecule type" value="Genomic_DNA"/>
</dbReference>
<gene>
    <name evidence="1" type="ORF">OG863_00555</name>
</gene>